<reference evidence="3 4" key="1">
    <citation type="journal article" date="2009" name="PLoS Genet.">
        <title>Alliance of proteomics and genomics to unravel the specificities of Sahara bacterium Deinococcus deserti.</title>
        <authorList>
            <person name="de Groot A."/>
            <person name="Dulermo R."/>
            <person name="Ortet P."/>
            <person name="Blanchard L."/>
            <person name="Guerin P."/>
            <person name="Fernandez B."/>
            <person name="Vacherie B."/>
            <person name="Dossat C."/>
            <person name="Jolivet E."/>
            <person name="Siguier P."/>
            <person name="Chandler M."/>
            <person name="Barakat M."/>
            <person name="Dedieu A."/>
            <person name="Barbe V."/>
            <person name="Heulin T."/>
            <person name="Sommer S."/>
            <person name="Achouak W."/>
            <person name="Armengaud J."/>
        </authorList>
    </citation>
    <scope>NUCLEOTIDE SEQUENCE [LARGE SCALE GENOMIC DNA]</scope>
    <source>
        <strain evidence="4">DSM 17065 / CIP 109153 / LMG 22923 / VCD115</strain>
        <plasmid evidence="4">pDeide3</plasmid>
    </source>
</reference>
<dbReference type="HOGENOM" id="CLU_1198203_0_0_0"/>
<feature type="chain" id="PRO_5002905680" evidence="2">
    <location>
        <begin position="18"/>
        <end position="231"/>
    </location>
</feature>
<evidence type="ECO:0000256" key="1">
    <source>
        <dbReference type="SAM" id="MobiDB-lite"/>
    </source>
</evidence>
<sequence>MKRLLTTVILLAVTASAQEGPAVSSSLLRVPLSTGAVRVADAAAAREFGQVLNGLARNQNSGCQTSEFLVWDDVDRAEEISTHLATQFNTAARLTVVDEIHPEGPVSVRATSLPPSFQQVARQAVENAVYRVLGTEADGPCLACFQRTDRAKSQCWSTRVRKVVHPTLIHAWPARTPGGAAARSGWQSPRRGRVGKPRRLPLPGPPPGWRTARSGSEPRNTGRPYLLWAAG</sequence>
<name>C1D4A1_DEIDV</name>
<feature type="compositionally biased region" description="Basic residues" evidence="1">
    <location>
        <begin position="190"/>
        <end position="199"/>
    </location>
</feature>
<proteinExistence type="predicted"/>
<keyword evidence="2" id="KW-0732">Signal</keyword>
<keyword evidence="4" id="KW-1185">Reference proteome</keyword>
<feature type="region of interest" description="Disordered" evidence="1">
    <location>
        <begin position="175"/>
        <end position="231"/>
    </location>
</feature>
<organism evidence="3 4">
    <name type="scientific">Deinococcus deserti (strain DSM 17065 / CIP 109153 / LMG 22923 / VCD115)</name>
    <dbReference type="NCBI Taxonomy" id="546414"/>
    <lineage>
        <taxon>Bacteria</taxon>
        <taxon>Thermotogati</taxon>
        <taxon>Deinococcota</taxon>
        <taxon>Deinococci</taxon>
        <taxon>Deinococcales</taxon>
        <taxon>Deinococcaceae</taxon>
        <taxon>Deinococcus</taxon>
    </lineage>
</organism>
<protein>
    <submittedName>
        <fullName evidence="3">Uncharacterized protein</fullName>
    </submittedName>
</protein>
<dbReference type="Proteomes" id="UP000002208">
    <property type="component" value="Plasmid 3"/>
</dbReference>
<keyword evidence="3" id="KW-0614">Plasmid</keyword>
<gene>
    <name evidence="3" type="ordered locus">Deide_3p00555</name>
</gene>
<feature type="signal peptide" evidence="2">
    <location>
        <begin position="1"/>
        <end position="17"/>
    </location>
</feature>
<geneLocation type="plasmid" evidence="4">
    <name>pDeide3</name>
</geneLocation>
<evidence type="ECO:0000313" key="4">
    <source>
        <dbReference type="Proteomes" id="UP000002208"/>
    </source>
</evidence>
<evidence type="ECO:0000313" key="3">
    <source>
        <dbReference type="EMBL" id="ACO47982.1"/>
    </source>
</evidence>
<dbReference type="KEGG" id="ddr:Deide_3p00555"/>
<evidence type="ECO:0000256" key="2">
    <source>
        <dbReference type="SAM" id="SignalP"/>
    </source>
</evidence>
<dbReference type="AlphaFoldDB" id="C1D4A1"/>
<dbReference type="EMBL" id="CP001117">
    <property type="protein sequence ID" value="ACO47982.1"/>
    <property type="molecule type" value="Genomic_DNA"/>
</dbReference>
<accession>C1D4A1</accession>